<keyword evidence="4" id="KW-0663">Pyridoxal phosphate</keyword>
<dbReference type="InterPro" id="IPR036633">
    <property type="entry name" value="Prn/Lys/Arg_de-COase_C_sf"/>
</dbReference>
<evidence type="ECO:0000256" key="5">
    <source>
        <dbReference type="ARBA" id="ARBA00023239"/>
    </source>
</evidence>
<gene>
    <name evidence="8" type="ORF">FHS18_006197</name>
</gene>
<evidence type="ECO:0000313" key="9">
    <source>
        <dbReference type="Proteomes" id="UP000570361"/>
    </source>
</evidence>
<comment type="cofactor">
    <cofactor evidence="1">
        <name>pyridoxal 5'-phosphate</name>
        <dbReference type="ChEBI" id="CHEBI:597326"/>
    </cofactor>
</comment>
<keyword evidence="5" id="KW-0456">Lyase</keyword>
<reference evidence="8 9" key="1">
    <citation type="submission" date="2020-08" db="EMBL/GenBank/DDBJ databases">
        <title>Genomic Encyclopedia of Type Strains, Phase III (KMG-III): the genomes of soil and plant-associated and newly described type strains.</title>
        <authorList>
            <person name="Whitman W."/>
        </authorList>
    </citation>
    <scope>NUCLEOTIDE SEQUENCE [LARGE SCALE GENOMIC DNA]</scope>
    <source>
        <strain evidence="8 9">CECT 5862</strain>
    </source>
</reference>
<dbReference type="Proteomes" id="UP000570361">
    <property type="component" value="Unassembled WGS sequence"/>
</dbReference>
<dbReference type="Gene3D" id="3.90.100.10">
    <property type="entry name" value="Orn/Lys/Arg decarboxylase, C-terminal domain"/>
    <property type="match status" value="1"/>
</dbReference>
<dbReference type="AlphaFoldDB" id="A0A7W5B5N1"/>
<comment type="caution">
    <text evidence="8">The sequence shown here is derived from an EMBL/GenBank/DDBJ whole genome shotgun (WGS) entry which is preliminary data.</text>
</comment>
<evidence type="ECO:0000256" key="4">
    <source>
        <dbReference type="ARBA" id="ARBA00022898"/>
    </source>
</evidence>
<accession>A0A7W5B5N1</accession>
<dbReference type="EMBL" id="JACHXK010000026">
    <property type="protein sequence ID" value="MBB3114081.1"/>
    <property type="molecule type" value="Genomic_DNA"/>
</dbReference>
<dbReference type="InterPro" id="IPR008286">
    <property type="entry name" value="Prn/Lys/Arg_de-COase_C"/>
</dbReference>
<dbReference type="Pfam" id="PF03711">
    <property type="entry name" value="OKR_DC_1_C"/>
    <property type="match status" value="1"/>
</dbReference>
<evidence type="ECO:0000256" key="1">
    <source>
        <dbReference type="ARBA" id="ARBA00001933"/>
    </source>
</evidence>
<name>A0A7W5B5N1_9BACL</name>
<feature type="domain" description="Orn/Lys/Arg decarboxylases family 1 pyridoxal-P attachment site" evidence="6">
    <location>
        <begin position="10"/>
        <end position="306"/>
    </location>
</feature>
<dbReference type="InterPro" id="IPR000310">
    <property type="entry name" value="Orn/Lys/Arg_deCO2ase_major_dom"/>
</dbReference>
<evidence type="ECO:0000256" key="2">
    <source>
        <dbReference type="ARBA" id="ARBA00010671"/>
    </source>
</evidence>
<evidence type="ECO:0000259" key="7">
    <source>
        <dbReference type="Pfam" id="PF03711"/>
    </source>
</evidence>
<evidence type="ECO:0000256" key="3">
    <source>
        <dbReference type="ARBA" id="ARBA00022793"/>
    </source>
</evidence>
<dbReference type="SUPFAM" id="SSF53383">
    <property type="entry name" value="PLP-dependent transferases"/>
    <property type="match status" value="1"/>
</dbReference>
<keyword evidence="9" id="KW-1185">Reference proteome</keyword>
<dbReference type="GO" id="GO:0016831">
    <property type="term" value="F:carboxy-lyase activity"/>
    <property type="evidence" value="ECO:0007669"/>
    <property type="project" value="UniProtKB-KW"/>
</dbReference>
<organism evidence="8 9">
    <name type="scientific">Paenibacillus phyllosphaerae</name>
    <dbReference type="NCBI Taxonomy" id="274593"/>
    <lineage>
        <taxon>Bacteria</taxon>
        <taxon>Bacillati</taxon>
        <taxon>Bacillota</taxon>
        <taxon>Bacilli</taxon>
        <taxon>Bacillales</taxon>
        <taxon>Paenibacillaceae</taxon>
        <taxon>Paenibacillus</taxon>
    </lineage>
</organism>
<dbReference type="Pfam" id="PF01276">
    <property type="entry name" value="OKR_DC_1"/>
    <property type="match status" value="1"/>
</dbReference>
<dbReference type="SUPFAM" id="SSF55904">
    <property type="entry name" value="Ornithine decarboxylase C-terminal domain"/>
    <property type="match status" value="1"/>
</dbReference>
<proteinExistence type="inferred from homology"/>
<sequence>MKPLQQFHAPIYAMLQQHSKSDPISYHVPGHRFGASLAPLESIEPEAAAAFQAIMKLDVTELSITDDLHDPSGAIAEAQELAAACFGAEQTYFLVGGSTSGNIAMILACCEPDDLILVQRNVHKSIMNGLMLAGARAVFMMPELESENGLQLPPSLFVVEEALILHPNAKAVLLTNPSYFGLSVDLIPYAELIHRHGKMLLVDEAHGAHYGHHPSFPASALAAGADAVVQSTHKTLAALTMGAMLHIQGQRVDRNQLRHALQMTQSSSPSYPLMASLDISRAMIDACGEGLFAPGLEASSRLRSWLDAGHTRFGTRTIMDPNVRMDPLRVLIQDKLGRISGYELQRRLEAHGCWAEMADREVVVLLFGAQTSATDVDRLIKALEQISKVESHDSEGDTRTPDPVRSEFGHINHVGISNVVAFSRVRQATESVTLLEAEGRHCGEAVIPYPPGIPIVYPGELLHKETIETIAQLAKLGARFQGASDGTMNTIQVRK</sequence>
<comment type="similarity">
    <text evidence="2">Belongs to the Orn/Lys/Arg decarboxylase class-I family.</text>
</comment>
<dbReference type="PANTHER" id="PTHR43277">
    <property type="entry name" value="ARGININE DECARBOXYLASE"/>
    <property type="match status" value="1"/>
</dbReference>
<dbReference type="InterPro" id="IPR015421">
    <property type="entry name" value="PyrdxlP-dep_Trfase_major"/>
</dbReference>
<dbReference type="InterPro" id="IPR052357">
    <property type="entry name" value="Orn_Lys_Arg_decarboxylase-I"/>
</dbReference>
<dbReference type="InterPro" id="IPR015424">
    <property type="entry name" value="PyrdxlP-dep_Trfase"/>
</dbReference>
<feature type="domain" description="Orn/Lys/Arg decarboxylase C-terminal" evidence="7">
    <location>
        <begin position="424"/>
        <end position="480"/>
    </location>
</feature>
<keyword evidence="3" id="KW-0210">Decarboxylase</keyword>
<evidence type="ECO:0000259" key="6">
    <source>
        <dbReference type="Pfam" id="PF01276"/>
    </source>
</evidence>
<protein>
    <submittedName>
        <fullName evidence="8">Arginine/lysine/ornithine decarboxylase</fullName>
    </submittedName>
</protein>
<dbReference type="RefSeq" id="WP_183604199.1">
    <property type="nucleotide sequence ID" value="NZ_JACHXK010000026.1"/>
</dbReference>
<evidence type="ECO:0000313" key="8">
    <source>
        <dbReference type="EMBL" id="MBB3114081.1"/>
    </source>
</evidence>
<dbReference type="Gene3D" id="3.40.640.10">
    <property type="entry name" value="Type I PLP-dependent aspartate aminotransferase-like (Major domain)"/>
    <property type="match status" value="1"/>
</dbReference>
<dbReference type="PANTHER" id="PTHR43277:SF3">
    <property type="entry name" value="DECARBOXYLASE, PUTATIVE-RELATED"/>
    <property type="match status" value="1"/>
</dbReference>